<dbReference type="Proteomes" id="UP001165423">
    <property type="component" value="Unassembled WGS sequence"/>
</dbReference>
<name>A0ABT0A4A4_9GAMM</name>
<evidence type="ECO:0000313" key="6">
    <source>
        <dbReference type="Proteomes" id="UP001165423"/>
    </source>
</evidence>
<dbReference type="EMBL" id="JALGCL010000002">
    <property type="protein sequence ID" value="MCJ0825810.1"/>
    <property type="molecule type" value="Genomic_DNA"/>
</dbReference>
<evidence type="ECO:0000256" key="3">
    <source>
        <dbReference type="SAM" id="Phobius"/>
    </source>
</evidence>
<keyword evidence="1" id="KW-0677">Repeat</keyword>
<dbReference type="Gene3D" id="1.25.40.10">
    <property type="entry name" value="Tetratricopeptide repeat domain"/>
    <property type="match status" value="1"/>
</dbReference>
<dbReference type="PANTHER" id="PTHR45641">
    <property type="entry name" value="TETRATRICOPEPTIDE REPEAT PROTEIN (AFU_ORTHOLOGUE AFUA_6G03870)"/>
    <property type="match status" value="1"/>
</dbReference>
<dbReference type="PANTHER" id="PTHR45641:SF19">
    <property type="entry name" value="NEPHROCYSTIN-3"/>
    <property type="match status" value="1"/>
</dbReference>
<dbReference type="SMART" id="SM00028">
    <property type="entry name" value="TPR"/>
    <property type="match status" value="6"/>
</dbReference>
<evidence type="ECO:0000256" key="1">
    <source>
        <dbReference type="ARBA" id="ARBA00022737"/>
    </source>
</evidence>
<dbReference type="RefSeq" id="WP_243320690.1">
    <property type="nucleotide sequence ID" value="NZ_JALGCL010000002.1"/>
</dbReference>
<dbReference type="Gene3D" id="3.40.50.10140">
    <property type="entry name" value="Toll/interleukin-1 receptor homology (TIR) domain"/>
    <property type="match status" value="1"/>
</dbReference>
<comment type="caution">
    <text evidence="5">The sequence shown here is derived from an EMBL/GenBank/DDBJ whole genome shotgun (WGS) entry which is preliminary data.</text>
</comment>
<dbReference type="InterPro" id="IPR035897">
    <property type="entry name" value="Toll_tir_struct_dom_sf"/>
</dbReference>
<evidence type="ECO:0000256" key="2">
    <source>
        <dbReference type="ARBA" id="ARBA00022803"/>
    </source>
</evidence>
<feature type="transmembrane region" description="Helical" evidence="3">
    <location>
        <begin position="197"/>
        <end position="219"/>
    </location>
</feature>
<accession>A0ABT0A4A4</accession>
<reference evidence="5 6" key="1">
    <citation type="submission" date="2022-03" db="EMBL/GenBank/DDBJ databases">
        <title>Luteimonas soily sp. nov., a novel bacterium isolated from the soil.</title>
        <authorList>
            <person name="Zhang X."/>
        </authorList>
    </citation>
    <scope>NUCLEOTIDE SEQUENCE [LARGE SCALE GENOMIC DNA]</scope>
    <source>
        <strain evidence="5 6">50</strain>
    </source>
</reference>
<dbReference type="SUPFAM" id="SSF48452">
    <property type="entry name" value="TPR-like"/>
    <property type="match status" value="3"/>
</dbReference>
<protein>
    <submittedName>
        <fullName evidence="5">TIR domain-containing protein</fullName>
    </submittedName>
</protein>
<dbReference type="InterPro" id="IPR000157">
    <property type="entry name" value="TIR_dom"/>
</dbReference>
<dbReference type="InterPro" id="IPR019734">
    <property type="entry name" value="TPR_rpt"/>
</dbReference>
<evidence type="ECO:0000259" key="4">
    <source>
        <dbReference type="Pfam" id="PF13676"/>
    </source>
</evidence>
<keyword evidence="3" id="KW-0812">Transmembrane</keyword>
<sequence>MPQCKYHAFISYSHADRRWADWLHKALETYLIPQRLVGRTTAAGTIPKRFAPVFRDRDELPSATDLDRKVNEALAQSAALVVICSPHSASSRWVDAEVREFKRLGREQRVFCLIVDGEPNAGDIPGREHEECFAPALRHRIGADGGSMPGRTEPIAADARPGKDGKANAKLKLLSGLLDVGFDELRQREQQRAHRKLAWVAGLSLVGMLATSGLAAFALHARNQAQFQREQAENLIGFMLGNLKDKLDEVNRLDILDEVADHVMGYWDAQGPGASVEGSGKRAKALLMIGQVRLAQGRMDDAGRAFAESLDIARATAARQPGNPDLQMAVVDAYSFQGLNEWQRGDIDAALARFDKALPIVARVVHAHPRNGDWQERLMWAYNNRGHLREVRGQFEQALGDYVSVQRVAQALVERQPGNAKYKQRLADTYDSLGQLLYKQGNLAGAERYYAAERALLRTLLADDPRNNVTRAYLAAADTFYAHVAGSRGQLDEARESLQRAHDVGSAMLAESPGDVDLAGDLASYCRRLARVMRLQGDRVAARRMLARATTLYGDIVARAPDGVRGRLGKAATLLESAQLEWQEGHRARAAGLAAGARSQYAALLQERPDSRDASLGLASALLLLGKLDAHLGRPAAAADAWNRSLDALRVYGDDSRDPEQLSVRAELLQLLGRTTEARVLVSRLDAAGYRDPAFLEWAAAGIRPRPAATPTNGNR</sequence>
<dbReference type="InterPro" id="IPR011990">
    <property type="entry name" value="TPR-like_helical_dom_sf"/>
</dbReference>
<feature type="domain" description="TIR" evidence="4">
    <location>
        <begin position="9"/>
        <end position="118"/>
    </location>
</feature>
<keyword evidence="2" id="KW-0802">TPR repeat</keyword>
<proteinExistence type="predicted"/>
<organism evidence="5 6">
    <name type="scientific">Cognatiluteimonas sedimenti</name>
    <dbReference type="NCBI Taxonomy" id="2927791"/>
    <lineage>
        <taxon>Bacteria</taxon>
        <taxon>Pseudomonadati</taxon>
        <taxon>Pseudomonadota</taxon>
        <taxon>Gammaproteobacteria</taxon>
        <taxon>Lysobacterales</taxon>
        <taxon>Lysobacteraceae</taxon>
        <taxon>Cognatiluteimonas</taxon>
    </lineage>
</organism>
<keyword evidence="3" id="KW-0472">Membrane</keyword>
<evidence type="ECO:0000313" key="5">
    <source>
        <dbReference type="EMBL" id="MCJ0825810.1"/>
    </source>
</evidence>
<dbReference type="Pfam" id="PF13676">
    <property type="entry name" value="TIR_2"/>
    <property type="match status" value="1"/>
</dbReference>
<dbReference type="SUPFAM" id="SSF52200">
    <property type="entry name" value="Toll/Interleukin receptor TIR domain"/>
    <property type="match status" value="1"/>
</dbReference>
<keyword evidence="6" id="KW-1185">Reference proteome</keyword>
<keyword evidence="3" id="KW-1133">Transmembrane helix</keyword>
<gene>
    <name evidence="5" type="ORF">MQC88_07550</name>
</gene>